<dbReference type="GO" id="GO:0005654">
    <property type="term" value="C:nucleoplasm"/>
    <property type="evidence" value="ECO:0007669"/>
    <property type="project" value="UniProtKB-SubCell"/>
</dbReference>
<keyword evidence="1 5" id="KW-0690">Ribosome biogenesis</keyword>
<proteinExistence type="inferred from homology"/>
<comment type="function">
    <text evidence="5">Required for maturation of ribosomal RNAs and formation of the large ribosomal subunit.</text>
</comment>
<dbReference type="Proteomes" id="UP000494163">
    <property type="component" value="Chromosome 2L"/>
</dbReference>
<comment type="subcellular location">
    <subcellularLocation>
        <location evidence="5">Nucleus</location>
        <location evidence="5">Nucleolus</location>
    </subcellularLocation>
    <subcellularLocation>
        <location evidence="5">Nucleus</location>
        <location evidence="5">Nucleoplasm</location>
    </subcellularLocation>
</comment>
<feature type="compositionally biased region" description="Low complexity" evidence="6">
    <location>
        <begin position="622"/>
        <end position="635"/>
    </location>
</feature>
<reference evidence="8 9" key="1">
    <citation type="submission" date="2015-08" db="EMBL/GenBank/DDBJ databases">
        <title>Ancestral chromatin configuration constrains chromatin evolution on differentiating sex chromosomes in Drosophila.</title>
        <authorList>
            <person name="Zhou Q."/>
            <person name="Bachtrog D."/>
        </authorList>
    </citation>
    <scope>NUCLEOTIDE SEQUENCE [LARGE SCALE GENOMIC DNA]</scope>
    <source>
        <tissue evidence="8">Whole larvae</tissue>
    </source>
</reference>
<dbReference type="SMART" id="SM00292">
    <property type="entry name" value="BRCT"/>
    <property type="match status" value="1"/>
</dbReference>
<dbReference type="AlphaFoldDB" id="A0A0M3QTK5"/>
<dbReference type="GO" id="GO:0043021">
    <property type="term" value="F:ribonucleoprotein complex binding"/>
    <property type="evidence" value="ECO:0007669"/>
    <property type="project" value="UniProtKB-UniRule"/>
</dbReference>
<keyword evidence="9" id="KW-1185">Reference proteome</keyword>
<feature type="domain" description="BRCT" evidence="7">
    <location>
        <begin position="323"/>
        <end position="416"/>
    </location>
</feature>
<dbReference type="CDD" id="cd17709">
    <property type="entry name" value="BRCT_pescadillo_like"/>
    <property type="match status" value="1"/>
</dbReference>
<evidence type="ECO:0000313" key="8">
    <source>
        <dbReference type="EMBL" id="ALC39073.1"/>
    </source>
</evidence>
<evidence type="ECO:0000256" key="2">
    <source>
        <dbReference type="ARBA" id="ARBA00022552"/>
    </source>
</evidence>
<feature type="compositionally biased region" description="Acidic residues" evidence="6">
    <location>
        <begin position="456"/>
        <end position="472"/>
    </location>
</feature>
<gene>
    <name evidence="8" type="ORF">Dbus_chr2Lg1158</name>
</gene>
<evidence type="ECO:0000259" key="7">
    <source>
        <dbReference type="PROSITE" id="PS50172"/>
    </source>
</evidence>
<dbReference type="InterPro" id="IPR010613">
    <property type="entry name" value="PES"/>
</dbReference>
<dbReference type="GO" id="GO:0000466">
    <property type="term" value="P:maturation of 5.8S rRNA from tricistronic rRNA transcript (SSU-rRNA, 5.8S rRNA, LSU-rRNA)"/>
    <property type="evidence" value="ECO:0007669"/>
    <property type="project" value="UniProtKB-UniRule"/>
</dbReference>
<feature type="compositionally biased region" description="Basic and acidic residues" evidence="6">
    <location>
        <begin position="604"/>
        <end position="621"/>
    </location>
</feature>
<protein>
    <recommendedName>
        <fullName evidence="5">Pescadillo homolog</fullName>
    </recommendedName>
</protein>
<evidence type="ECO:0000256" key="1">
    <source>
        <dbReference type="ARBA" id="ARBA00022517"/>
    </source>
</evidence>
<evidence type="ECO:0000256" key="3">
    <source>
        <dbReference type="ARBA" id="ARBA00022553"/>
    </source>
</evidence>
<dbReference type="GO" id="GO:0030687">
    <property type="term" value="C:preribosome, large subunit precursor"/>
    <property type="evidence" value="ECO:0007669"/>
    <property type="project" value="UniProtKB-UniRule"/>
</dbReference>
<dbReference type="Pfam" id="PF16589">
    <property type="entry name" value="BRCT_2"/>
    <property type="match status" value="1"/>
</dbReference>
<name>A0A0M3QTK5_DROBS</name>
<keyword evidence="2 5" id="KW-0698">rRNA processing</keyword>
<keyword evidence="4 5" id="KW-0539">Nucleus</keyword>
<feature type="region of interest" description="Disordered" evidence="6">
    <location>
        <begin position="491"/>
        <end position="570"/>
    </location>
</feature>
<evidence type="ECO:0000256" key="4">
    <source>
        <dbReference type="ARBA" id="ARBA00023242"/>
    </source>
</evidence>
<keyword evidence="3" id="KW-0597">Phosphoprotein</keyword>
<dbReference type="Gene3D" id="3.40.50.10190">
    <property type="entry name" value="BRCT domain"/>
    <property type="match status" value="1"/>
</dbReference>
<evidence type="ECO:0000256" key="5">
    <source>
        <dbReference type="HAMAP-Rule" id="MF_03028"/>
    </source>
</evidence>
<dbReference type="GO" id="GO:0070545">
    <property type="term" value="C:PeBoW complex"/>
    <property type="evidence" value="ECO:0007669"/>
    <property type="project" value="TreeGrafter"/>
</dbReference>
<dbReference type="STRING" id="30019.A0A0M3QTK5"/>
<dbReference type="OMA" id="QKVTWIV"/>
<dbReference type="GO" id="GO:0003723">
    <property type="term" value="F:RNA binding"/>
    <property type="evidence" value="ECO:0007669"/>
    <property type="project" value="TreeGrafter"/>
</dbReference>
<evidence type="ECO:0000256" key="6">
    <source>
        <dbReference type="SAM" id="MobiDB-lite"/>
    </source>
</evidence>
<accession>A0A0M3QTK5</accession>
<organism evidence="8 9">
    <name type="scientific">Drosophila busckii</name>
    <name type="common">Fruit fly</name>
    <dbReference type="NCBI Taxonomy" id="30019"/>
    <lineage>
        <taxon>Eukaryota</taxon>
        <taxon>Metazoa</taxon>
        <taxon>Ecdysozoa</taxon>
        <taxon>Arthropoda</taxon>
        <taxon>Hexapoda</taxon>
        <taxon>Insecta</taxon>
        <taxon>Pterygota</taxon>
        <taxon>Neoptera</taxon>
        <taxon>Endopterygota</taxon>
        <taxon>Diptera</taxon>
        <taxon>Brachycera</taxon>
        <taxon>Muscomorpha</taxon>
        <taxon>Ephydroidea</taxon>
        <taxon>Drosophilidae</taxon>
        <taxon>Drosophila</taxon>
    </lineage>
</organism>
<dbReference type="PANTHER" id="PTHR12221">
    <property type="entry name" value="PESCADILLO - RELATED"/>
    <property type="match status" value="1"/>
</dbReference>
<feature type="region of interest" description="Disordered" evidence="6">
    <location>
        <begin position="604"/>
        <end position="635"/>
    </location>
</feature>
<dbReference type="HAMAP" id="MF_03028">
    <property type="entry name" value="Pescadillo"/>
    <property type="match status" value="1"/>
</dbReference>
<dbReference type="Pfam" id="PF06732">
    <property type="entry name" value="Pescadillo_N"/>
    <property type="match status" value="1"/>
</dbReference>
<comment type="similarity">
    <text evidence="5">Belongs to the pescadillo family.</text>
</comment>
<dbReference type="SUPFAM" id="SSF52113">
    <property type="entry name" value="BRCT domain"/>
    <property type="match status" value="1"/>
</dbReference>
<dbReference type="InterPro" id="IPR001357">
    <property type="entry name" value="BRCT_dom"/>
</dbReference>
<dbReference type="FunFam" id="3.40.50.10190:FF:000002">
    <property type="entry name" value="Pescadillo homolog"/>
    <property type="match status" value="1"/>
</dbReference>
<sequence>MRRPKKYESGEATQYISRRAALRKLQLSLNDFRRLCILKGVYPREPKHRRRAQKGSSEIKVLYHSKDIRFLLHEPIVWTLRDYKIFAKKTGRDRAIKDFRNLKRRLALFPEIKLDHIVKERYPTFIDALKDLDDCLTLMFLFSTFPSLHLIPREQSNLCRRLTIEFLHYIIASKSLRKVFISIKGYYFQAEIKGQKVNWIVPHYYPFKPQSRQEVDFKVMSIFVEFFTIMLGFTNFRLFHGLNMAYPPQFPSNMLQDSEDTFKDESSFVSDRIAALNFELLRTDKVQEDEEDIDIDIDMDLLEQDGDSKRIIKMKQEAQETARLRTLFKGLKFYINREVPREPLVIIIRSFGGKVSWDSSVFAGATFDENDETITHQIVDRPSVSTQYISRDYIQPQWLFDCVNQRQLLPTNKYFMGESLPPHLSPFVDAKRDTYIPPEEKALHDPSLIETHAQSDDESEDEAAAEEDDVDQEALDAQLQLAYQQETAEYKKYGDADGVNEDEEDTDEYLEEEQSEEGSEEEEEEEEVDEKTKRLQAEKEKMSVQSGKVHKVNKRQLHKAEVDEHRLQARMVKPRHRDLFRKLIREKQSKEKEQWLLKKKRRNIEADAKEAKKQAKRDARKAAAAAAQAAAQLTK</sequence>
<feature type="region of interest" description="Disordered" evidence="6">
    <location>
        <begin position="452"/>
        <end position="472"/>
    </location>
</feature>
<dbReference type="EMBL" id="CP012523">
    <property type="protein sequence ID" value="ALC39073.1"/>
    <property type="molecule type" value="Genomic_DNA"/>
</dbReference>
<dbReference type="OrthoDB" id="10264910at2759"/>
<feature type="compositionally biased region" description="Basic and acidic residues" evidence="6">
    <location>
        <begin position="558"/>
        <end position="567"/>
    </location>
</feature>
<feature type="compositionally biased region" description="Basic residues" evidence="6">
    <location>
        <begin position="548"/>
        <end position="557"/>
    </location>
</feature>
<feature type="compositionally biased region" description="Basic and acidic residues" evidence="6">
    <location>
        <begin position="530"/>
        <end position="542"/>
    </location>
</feature>
<evidence type="ECO:0000313" key="9">
    <source>
        <dbReference type="Proteomes" id="UP000494163"/>
    </source>
</evidence>
<dbReference type="PROSITE" id="PS50172">
    <property type="entry name" value="BRCT"/>
    <property type="match status" value="1"/>
</dbReference>
<dbReference type="InterPro" id="IPR036420">
    <property type="entry name" value="BRCT_dom_sf"/>
</dbReference>
<feature type="compositionally biased region" description="Acidic residues" evidence="6">
    <location>
        <begin position="498"/>
        <end position="529"/>
    </location>
</feature>
<dbReference type="PANTHER" id="PTHR12221:SF6">
    <property type="entry name" value="PESCADILLO HOMOLOG"/>
    <property type="match status" value="1"/>
</dbReference>
<dbReference type="GO" id="GO:0000463">
    <property type="term" value="P:maturation of LSU-rRNA from tricistronic rRNA transcript (SSU-rRNA, 5.8S rRNA, LSU-rRNA)"/>
    <property type="evidence" value="ECO:0007669"/>
    <property type="project" value="UniProtKB-UniRule"/>
</dbReference>